<dbReference type="Pfam" id="PF17957">
    <property type="entry name" value="Big_7"/>
    <property type="match status" value="1"/>
</dbReference>
<feature type="non-terminal residue" evidence="1">
    <location>
        <position position="550"/>
    </location>
</feature>
<keyword evidence="2" id="KW-1185">Reference proteome</keyword>
<proteinExistence type="predicted"/>
<sequence>MAMTDFAAAKINALSTLHKNAGLIGVLILLVVLFTLPAEGRNPIRRTFFDTYPVAENTQLDDLPSNSSHCGVCHFDFDGGGPRNPYGSGVEVGLNGGLSNLEAILAIEEDDSDSDGFSNLVEVTEVGTFGNTPTFPGLSLTNYTTAVNIPHIELEPYLTPSGGSDTTPPEVTVYSPNGGENLSSGSYVAILYDATDESEITHINIYLSDDSGITREFVAKNEPVGTGFSWFVPNLPAGTNRIRVEAVDIVGNVGFDDSDADFTIIATPAGFVPTTLRDVKMSGTQPHEGAIVDDPDVNCGSCHGNYDVEVEPWFNWRGSMMSQAARDPFYFACMAIAEQDAPSSGDLCIRCHSPGGWQEGRSVDTSGDLLNVLDRHGVHCDYCHREVDHNYVEGVSPIEDLAVLENISPLPLHYGNGQFISDPAPVRRGPYADVEASHAFVESPLHRSANMCGRCHDVSSPVFLQDTPGDYVPNAFDEEHPDMQIRNMFPVERTFSEWSQSEYASTGVYAPQFAGDKPDGIVSTCQDCHMRDVTGKGCNESGAPTRTDLG</sequence>
<organism evidence="1 2">
    <name type="scientific">Eiseniibacteriota bacterium</name>
    <dbReference type="NCBI Taxonomy" id="2212470"/>
    <lineage>
        <taxon>Bacteria</taxon>
        <taxon>Candidatus Eiseniibacteriota</taxon>
    </lineage>
</organism>
<dbReference type="InterPro" id="IPR013783">
    <property type="entry name" value="Ig-like_fold"/>
</dbReference>
<dbReference type="Gene3D" id="2.60.40.10">
    <property type="entry name" value="Immunoglobulins"/>
    <property type="match status" value="1"/>
</dbReference>
<dbReference type="InterPro" id="IPR036280">
    <property type="entry name" value="Multihaem_cyt_sf"/>
</dbReference>
<name>A0ABV6YM33_UNCEI</name>
<dbReference type="SUPFAM" id="SSF48695">
    <property type="entry name" value="Multiheme cytochromes"/>
    <property type="match status" value="1"/>
</dbReference>
<reference evidence="1 2" key="1">
    <citation type="submission" date="2024-09" db="EMBL/GenBank/DDBJ databases">
        <authorList>
            <person name="D'Angelo T."/>
        </authorList>
    </citation>
    <scope>NUCLEOTIDE SEQUENCE [LARGE SCALE GENOMIC DNA]</scope>
    <source>
        <strain evidence="1">SAG AM-320-E07</strain>
    </source>
</reference>
<dbReference type="EMBL" id="JBHPKH010000146">
    <property type="protein sequence ID" value="MFC1573389.1"/>
    <property type="molecule type" value="Genomic_DNA"/>
</dbReference>
<evidence type="ECO:0000313" key="2">
    <source>
        <dbReference type="Proteomes" id="UP001593833"/>
    </source>
</evidence>
<dbReference type="Gene3D" id="1.10.1130.10">
    <property type="entry name" value="Flavocytochrome C3, Chain A"/>
    <property type="match status" value="1"/>
</dbReference>
<gene>
    <name evidence="1" type="ORF">ACFL6M_07305</name>
</gene>
<protein>
    <submittedName>
        <fullName evidence="1">Ig-like domain-containing protein</fullName>
    </submittedName>
</protein>
<accession>A0ABV6YM33</accession>
<evidence type="ECO:0000313" key="1">
    <source>
        <dbReference type="EMBL" id="MFC1573389.1"/>
    </source>
</evidence>
<dbReference type="Proteomes" id="UP001593833">
    <property type="component" value="Unassembled WGS sequence"/>
</dbReference>
<comment type="caution">
    <text evidence="1">The sequence shown here is derived from an EMBL/GenBank/DDBJ whole genome shotgun (WGS) entry which is preliminary data.</text>
</comment>